<name>A0AAQ4E6K2_AMBAM</name>
<reference evidence="1 2" key="1">
    <citation type="journal article" date="2023" name="Arcadia Sci">
        <title>De novo assembly of a long-read Amblyomma americanum tick genome.</title>
        <authorList>
            <person name="Chou S."/>
            <person name="Poskanzer K.E."/>
            <person name="Rollins M."/>
            <person name="Thuy-Boun P.S."/>
        </authorList>
    </citation>
    <scope>NUCLEOTIDE SEQUENCE [LARGE SCALE GENOMIC DNA]</scope>
    <source>
        <strain evidence="1">F_SG_1</strain>
        <tissue evidence="1">Salivary glands</tissue>
    </source>
</reference>
<accession>A0AAQ4E6K2</accession>
<dbReference type="Proteomes" id="UP001321473">
    <property type="component" value="Unassembled WGS sequence"/>
</dbReference>
<dbReference type="EMBL" id="JARKHS020021283">
    <property type="protein sequence ID" value="KAK8770343.1"/>
    <property type="molecule type" value="Genomic_DNA"/>
</dbReference>
<proteinExistence type="predicted"/>
<comment type="caution">
    <text evidence="1">The sequence shown here is derived from an EMBL/GenBank/DDBJ whole genome shotgun (WGS) entry which is preliminary data.</text>
</comment>
<sequence>MIFFITAANALCHTANPKFASKKDQELAPKRVALVLHSKLLGQSMLCDKKRDVFKPACPALFPEMAQQDEALWTVESWRNAKKVILN</sequence>
<evidence type="ECO:0000313" key="1">
    <source>
        <dbReference type="EMBL" id="KAK8770343.1"/>
    </source>
</evidence>
<evidence type="ECO:0000313" key="2">
    <source>
        <dbReference type="Proteomes" id="UP001321473"/>
    </source>
</evidence>
<protein>
    <submittedName>
        <fullName evidence="1">Uncharacterized protein</fullName>
    </submittedName>
</protein>
<dbReference type="AlphaFoldDB" id="A0AAQ4E6K2"/>
<organism evidence="1 2">
    <name type="scientific">Amblyomma americanum</name>
    <name type="common">Lone star tick</name>
    <dbReference type="NCBI Taxonomy" id="6943"/>
    <lineage>
        <taxon>Eukaryota</taxon>
        <taxon>Metazoa</taxon>
        <taxon>Ecdysozoa</taxon>
        <taxon>Arthropoda</taxon>
        <taxon>Chelicerata</taxon>
        <taxon>Arachnida</taxon>
        <taxon>Acari</taxon>
        <taxon>Parasitiformes</taxon>
        <taxon>Ixodida</taxon>
        <taxon>Ixodoidea</taxon>
        <taxon>Ixodidae</taxon>
        <taxon>Amblyomminae</taxon>
        <taxon>Amblyomma</taxon>
    </lineage>
</organism>
<gene>
    <name evidence="1" type="ORF">V5799_013194</name>
</gene>
<keyword evidence="2" id="KW-1185">Reference proteome</keyword>